<dbReference type="Pfam" id="PF01451">
    <property type="entry name" value="LMWPc"/>
    <property type="match status" value="1"/>
</dbReference>
<dbReference type="PANTHER" id="PTHR43057:SF1">
    <property type="entry name" value="ARSENICAL-RESISTANCE PROTEIN 3"/>
    <property type="match status" value="1"/>
</dbReference>
<dbReference type="NCBIfam" id="TIGR00832">
    <property type="entry name" value="acr3"/>
    <property type="match status" value="1"/>
</dbReference>
<dbReference type="Proteomes" id="UP001211065">
    <property type="component" value="Unassembled WGS sequence"/>
</dbReference>
<name>A0AAD5XZT6_9FUNG</name>
<dbReference type="GO" id="GO:0015105">
    <property type="term" value="F:arsenite transmembrane transporter activity"/>
    <property type="evidence" value="ECO:0007669"/>
    <property type="project" value="TreeGrafter"/>
</dbReference>
<proteinExistence type="inferred from homology"/>
<evidence type="ECO:0000313" key="11">
    <source>
        <dbReference type="EMBL" id="KAJ3228368.1"/>
    </source>
</evidence>
<dbReference type="CDD" id="cd16345">
    <property type="entry name" value="LMWP_ArsC"/>
    <property type="match status" value="1"/>
</dbReference>
<dbReference type="FunFam" id="1.20.1530.20:FF:000009">
    <property type="entry name" value="Arsenite transporter, ACR3 family"/>
    <property type="match status" value="1"/>
</dbReference>
<keyword evidence="12" id="KW-1185">Reference proteome</keyword>
<evidence type="ECO:0000256" key="9">
    <source>
        <dbReference type="SAM" id="Phobius"/>
    </source>
</evidence>
<dbReference type="EMBL" id="JADGJW010000002">
    <property type="protein sequence ID" value="KAJ3228368.1"/>
    <property type="molecule type" value="Genomic_DNA"/>
</dbReference>
<dbReference type="InterPro" id="IPR023485">
    <property type="entry name" value="Ptyr_pPase"/>
</dbReference>
<evidence type="ECO:0000256" key="1">
    <source>
        <dbReference type="ARBA" id="ARBA00004651"/>
    </source>
</evidence>
<dbReference type="Gene3D" id="1.20.1530.20">
    <property type="match status" value="1"/>
</dbReference>
<sequence>MLFGLLSSIYIPSARHALNSNKIAGVSLPIAIGLLCMMYPVLCKVKYEKLVIIFKKSGALRNLSISMFLNWIIAPLFMFALAWITLPDLPHLRTGIILIGVARCIAMVLLWNDLADGDPEWCAILVAVNAVLQLFLFSPLAYLLTVVIGGNTTISIEIWLVIQSVLFFLGIPLLAGGLTRFAFKYLLKNVIDSNWYENRFLPLISPLSLGGLLFTIYVMFTLQGVSITNDIGSVLRATVPLLLYFFFIFFGTFYLCYRFKSIPYEIAVTQSFTAAGNNFELAIAIAVASFGIDSKESLTTVIGPLIEVPVLVAFVHIALAARAWYERPLVNKLDLESPLKEKVEDSSCSSKNLLSTSIIFVCKMNSCRSQMAEGFAKAHAKDFFSRIESAGLNDKSEVNTTAKKVMMDVGIDLSEHASKALFEFSPSEFGIVVSLCGCSATLPEEWLNINRVEDWNVMDPSDGNLNDFILVRKEIEERVKELISSLKENRSPNYKNYSVTKN</sequence>
<keyword evidence="6" id="KW-0059">Arsenical resistance</keyword>
<keyword evidence="8 9" id="KW-0472">Membrane</keyword>
<feature type="transmembrane region" description="Helical" evidence="9">
    <location>
        <begin position="123"/>
        <end position="144"/>
    </location>
</feature>
<dbReference type="Gene3D" id="3.40.50.2300">
    <property type="match status" value="1"/>
</dbReference>
<dbReference type="InterPro" id="IPR036196">
    <property type="entry name" value="Ptyr_pPase_sf"/>
</dbReference>
<feature type="transmembrane region" description="Helical" evidence="9">
    <location>
        <begin position="92"/>
        <end position="111"/>
    </location>
</feature>
<feature type="transmembrane region" description="Helical" evidence="9">
    <location>
        <begin position="23"/>
        <end position="42"/>
    </location>
</feature>
<dbReference type="Pfam" id="PF01758">
    <property type="entry name" value="SBF"/>
    <property type="match status" value="1"/>
</dbReference>
<evidence type="ECO:0000256" key="5">
    <source>
        <dbReference type="ARBA" id="ARBA00022692"/>
    </source>
</evidence>
<evidence type="ECO:0000313" key="12">
    <source>
        <dbReference type="Proteomes" id="UP001211065"/>
    </source>
</evidence>
<feature type="transmembrane region" description="Helical" evidence="9">
    <location>
        <begin position="200"/>
        <end position="221"/>
    </location>
</feature>
<evidence type="ECO:0000256" key="2">
    <source>
        <dbReference type="ARBA" id="ARBA00010110"/>
    </source>
</evidence>
<dbReference type="InterPro" id="IPR038770">
    <property type="entry name" value="Na+/solute_symporter_sf"/>
</dbReference>
<dbReference type="AlphaFoldDB" id="A0AAD5XZT6"/>
<protein>
    <recommendedName>
        <fullName evidence="10">Phosphotyrosine protein phosphatase I domain-containing protein</fullName>
    </recommendedName>
</protein>
<organism evidence="11 12">
    <name type="scientific">Clydaea vesicula</name>
    <dbReference type="NCBI Taxonomy" id="447962"/>
    <lineage>
        <taxon>Eukaryota</taxon>
        <taxon>Fungi</taxon>
        <taxon>Fungi incertae sedis</taxon>
        <taxon>Chytridiomycota</taxon>
        <taxon>Chytridiomycota incertae sedis</taxon>
        <taxon>Chytridiomycetes</taxon>
        <taxon>Lobulomycetales</taxon>
        <taxon>Lobulomycetaceae</taxon>
        <taxon>Clydaea</taxon>
    </lineage>
</organism>
<feature type="transmembrane region" description="Helical" evidence="9">
    <location>
        <begin position="271"/>
        <end position="292"/>
    </location>
</feature>
<feature type="transmembrane region" description="Helical" evidence="9">
    <location>
        <begin position="304"/>
        <end position="325"/>
    </location>
</feature>
<dbReference type="GO" id="GO:0046685">
    <property type="term" value="P:response to arsenic-containing substance"/>
    <property type="evidence" value="ECO:0007669"/>
    <property type="project" value="UniProtKB-KW"/>
</dbReference>
<dbReference type="SUPFAM" id="SSF52788">
    <property type="entry name" value="Phosphotyrosine protein phosphatases I"/>
    <property type="match status" value="1"/>
</dbReference>
<feature type="transmembrane region" description="Helical" evidence="9">
    <location>
        <begin position="63"/>
        <end position="86"/>
    </location>
</feature>
<gene>
    <name evidence="11" type="ORF">HK099_002873</name>
</gene>
<comment type="subcellular location">
    <subcellularLocation>
        <location evidence="1">Cell membrane</location>
        <topology evidence="1">Multi-pass membrane protein</topology>
    </subcellularLocation>
</comment>
<dbReference type="InterPro" id="IPR002657">
    <property type="entry name" value="BilAc:Na_symport/Acr3"/>
</dbReference>
<keyword evidence="3" id="KW-0813">Transport</keyword>
<evidence type="ECO:0000256" key="7">
    <source>
        <dbReference type="ARBA" id="ARBA00022989"/>
    </source>
</evidence>
<dbReference type="GO" id="GO:0015297">
    <property type="term" value="F:antiporter activity"/>
    <property type="evidence" value="ECO:0007669"/>
    <property type="project" value="InterPro"/>
</dbReference>
<dbReference type="GO" id="GO:0005886">
    <property type="term" value="C:plasma membrane"/>
    <property type="evidence" value="ECO:0007669"/>
    <property type="project" value="UniProtKB-SubCell"/>
</dbReference>
<evidence type="ECO:0000256" key="4">
    <source>
        <dbReference type="ARBA" id="ARBA00022475"/>
    </source>
</evidence>
<feature type="domain" description="Phosphotyrosine protein phosphatase I" evidence="10">
    <location>
        <begin position="356"/>
        <end position="485"/>
    </location>
</feature>
<dbReference type="PANTHER" id="PTHR43057">
    <property type="entry name" value="ARSENITE EFFLUX TRANSPORTER"/>
    <property type="match status" value="1"/>
</dbReference>
<evidence type="ECO:0000256" key="6">
    <source>
        <dbReference type="ARBA" id="ARBA00022849"/>
    </source>
</evidence>
<keyword evidence="4" id="KW-1003">Cell membrane</keyword>
<dbReference type="InterPro" id="IPR004706">
    <property type="entry name" value="Arsenical-R_Acr3"/>
</dbReference>
<evidence type="ECO:0000256" key="8">
    <source>
        <dbReference type="ARBA" id="ARBA00023136"/>
    </source>
</evidence>
<feature type="transmembrane region" description="Helical" evidence="9">
    <location>
        <begin position="241"/>
        <end position="259"/>
    </location>
</feature>
<dbReference type="SMART" id="SM00226">
    <property type="entry name" value="LMWPc"/>
    <property type="match status" value="1"/>
</dbReference>
<comment type="caution">
    <text evidence="11">The sequence shown here is derived from an EMBL/GenBank/DDBJ whole genome shotgun (WGS) entry which is preliminary data.</text>
</comment>
<evidence type="ECO:0000259" key="10">
    <source>
        <dbReference type="SMART" id="SM00226"/>
    </source>
</evidence>
<accession>A0AAD5XZT6</accession>
<feature type="transmembrane region" description="Helical" evidence="9">
    <location>
        <begin position="156"/>
        <end position="179"/>
    </location>
</feature>
<reference evidence="11" key="1">
    <citation type="submission" date="2020-05" db="EMBL/GenBank/DDBJ databases">
        <title>Phylogenomic resolution of chytrid fungi.</title>
        <authorList>
            <person name="Stajich J.E."/>
            <person name="Amses K."/>
            <person name="Simmons R."/>
            <person name="Seto K."/>
            <person name="Myers J."/>
            <person name="Bonds A."/>
            <person name="Quandt C.A."/>
            <person name="Barry K."/>
            <person name="Liu P."/>
            <person name="Grigoriev I."/>
            <person name="Longcore J.E."/>
            <person name="James T.Y."/>
        </authorList>
    </citation>
    <scope>NUCLEOTIDE SEQUENCE</scope>
    <source>
        <strain evidence="11">JEL0476</strain>
    </source>
</reference>
<evidence type="ECO:0000256" key="3">
    <source>
        <dbReference type="ARBA" id="ARBA00022448"/>
    </source>
</evidence>
<dbReference type="GO" id="GO:0015104">
    <property type="term" value="F:antimonite transmembrane transporter activity"/>
    <property type="evidence" value="ECO:0007669"/>
    <property type="project" value="TreeGrafter"/>
</dbReference>
<comment type="similarity">
    <text evidence="2">Belongs to the arsenical resistance-3 (ACR3) (TC 2.A.59) family.</text>
</comment>
<keyword evidence="5 9" id="KW-0812">Transmembrane</keyword>
<keyword evidence="7 9" id="KW-1133">Transmembrane helix</keyword>